<organism evidence="1 2">
    <name type="scientific">Eiseniibacteriota bacterium</name>
    <dbReference type="NCBI Taxonomy" id="2212470"/>
    <lineage>
        <taxon>Bacteria</taxon>
        <taxon>Candidatus Eiseniibacteriota</taxon>
    </lineage>
</organism>
<name>A0A956SEQ9_UNCEI</name>
<proteinExistence type="predicted"/>
<evidence type="ECO:0000313" key="1">
    <source>
        <dbReference type="EMBL" id="MCA9757820.1"/>
    </source>
</evidence>
<gene>
    <name evidence="1" type="ORF">KDA27_18660</name>
</gene>
<accession>A0A956SEQ9</accession>
<dbReference type="AlphaFoldDB" id="A0A956SEQ9"/>
<comment type="caution">
    <text evidence="1">The sequence shown here is derived from an EMBL/GenBank/DDBJ whole genome shotgun (WGS) entry which is preliminary data.</text>
</comment>
<dbReference type="EMBL" id="JAGQHS010000122">
    <property type="protein sequence ID" value="MCA9757820.1"/>
    <property type="molecule type" value="Genomic_DNA"/>
</dbReference>
<dbReference type="Proteomes" id="UP000739538">
    <property type="component" value="Unassembled WGS sequence"/>
</dbReference>
<reference evidence="1" key="2">
    <citation type="journal article" date="2021" name="Microbiome">
        <title>Successional dynamics and alternative stable states in a saline activated sludge microbial community over 9 years.</title>
        <authorList>
            <person name="Wang Y."/>
            <person name="Ye J."/>
            <person name="Ju F."/>
            <person name="Liu L."/>
            <person name="Boyd J.A."/>
            <person name="Deng Y."/>
            <person name="Parks D.H."/>
            <person name="Jiang X."/>
            <person name="Yin X."/>
            <person name="Woodcroft B.J."/>
            <person name="Tyson G.W."/>
            <person name="Hugenholtz P."/>
            <person name="Polz M.F."/>
            <person name="Zhang T."/>
        </authorList>
    </citation>
    <scope>NUCLEOTIDE SEQUENCE</scope>
    <source>
        <strain evidence="1">HKST-UBA02</strain>
    </source>
</reference>
<evidence type="ECO:0000313" key="2">
    <source>
        <dbReference type="Proteomes" id="UP000739538"/>
    </source>
</evidence>
<sequence length="373" mass="42026">MSRRSPAILSRLGATRVSGLATAIALVFALAFLGGPRSAGSAPEAWHGPPEIRRDFPPEDMCDRTELPVLLELDRASIDSIGRAFSHHNERLMARATTLLENGHFGDPKSKNAIKTAREYFQIRSWSAMYTISNLTDLRGGVARMEGSGHFLPLIESYYHAAMYPLRHVDVAQVGEGTFCLRYKIPPQYDETFTLGEQKIRVHALDTKNHDGKKVRVLDREWATGDGGLLELLYESGYTGRVHRERIMDRGDLLDLVTFYDIEGLYVRKHGTHRLSAMAIWRNVVEGDEIPEHTRIGSTAYFPEIDIDLPWFLPDLGLSDLRDFAYPLPLLSEELFESGKIPAWLGADAMGRFDGWDTCGPRPEILDQRFPDL</sequence>
<protein>
    <submittedName>
        <fullName evidence="1">Uncharacterized protein</fullName>
    </submittedName>
</protein>
<reference evidence="1" key="1">
    <citation type="submission" date="2020-04" db="EMBL/GenBank/DDBJ databases">
        <authorList>
            <person name="Zhang T."/>
        </authorList>
    </citation>
    <scope>NUCLEOTIDE SEQUENCE</scope>
    <source>
        <strain evidence="1">HKST-UBA02</strain>
    </source>
</reference>